<comment type="caution">
    <text evidence="1">The sequence shown here is derived from an EMBL/GenBank/DDBJ whole genome shotgun (WGS) entry which is preliminary data.</text>
</comment>
<evidence type="ECO:0000313" key="2">
    <source>
        <dbReference type="Proteomes" id="UP001157502"/>
    </source>
</evidence>
<reference evidence="1" key="1">
    <citation type="submission" date="2021-05" db="EMBL/GenBank/DDBJ databases">
        <authorList>
            <person name="Pan Q."/>
            <person name="Jouanno E."/>
            <person name="Zahm M."/>
            <person name="Klopp C."/>
            <person name="Cabau C."/>
            <person name="Louis A."/>
            <person name="Berthelot C."/>
            <person name="Parey E."/>
            <person name="Roest Crollius H."/>
            <person name="Montfort J."/>
            <person name="Robinson-Rechavi M."/>
            <person name="Bouchez O."/>
            <person name="Lampietro C."/>
            <person name="Lopez Roques C."/>
            <person name="Donnadieu C."/>
            <person name="Postlethwait J."/>
            <person name="Bobe J."/>
            <person name="Dillon D."/>
            <person name="Chandos A."/>
            <person name="von Hippel F."/>
            <person name="Guiguen Y."/>
        </authorList>
    </citation>
    <scope>NUCLEOTIDE SEQUENCE</scope>
    <source>
        <strain evidence="1">YG-Jan2019</strain>
    </source>
</reference>
<feature type="non-terminal residue" evidence="1">
    <location>
        <position position="264"/>
    </location>
</feature>
<organism evidence="1 2">
    <name type="scientific">Dallia pectoralis</name>
    <name type="common">Alaska blackfish</name>
    <dbReference type="NCBI Taxonomy" id="75939"/>
    <lineage>
        <taxon>Eukaryota</taxon>
        <taxon>Metazoa</taxon>
        <taxon>Chordata</taxon>
        <taxon>Craniata</taxon>
        <taxon>Vertebrata</taxon>
        <taxon>Euteleostomi</taxon>
        <taxon>Actinopterygii</taxon>
        <taxon>Neopterygii</taxon>
        <taxon>Teleostei</taxon>
        <taxon>Protacanthopterygii</taxon>
        <taxon>Esociformes</taxon>
        <taxon>Umbridae</taxon>
        <taxon>Dallia</taxon>
    </lineage>
</organism>
<gene>
    <name evidence="1" type="ORF">DPEC_G00077470</name>
</gene>
<proteinExistence type="predicted"/>
<accession>A0ACC2H4H3</accession>
<sequence length="264" mass="29341">MRRHALFCPDHLHLASQTCKEEVRCLLCDSAGDLQDQLFCTTCGQHYHGACLDVGVTPLRRAGWQCPECKVCQTCRNPGEDNKMLVCDTCDKGYHTFCLQPVMESIPTNGWRCKNCRVCSQCGIRQEGQWAHSITLCERCQGQPEEPTVALPCRLCGRNQGPGAASKDDLLTCRTCKRWLHGECGKRAGVDLDLLTPANYVCTPCKHLEQDMVETPTSPVQELVDPEPNPTMDVFMAVIGKEVPLEEVVVPLEEVVVPLEEVVV</sequence>
<name>A0ACC2H4H3_DALPE</name>
<evidence type="ECO:0000313" key="1">
    <source>
        <dbReference type="EMBL" id="KAJ8010665.1"/>
    </source>
</evidence>
<dbReference type="EMBL" id="CM055733">
    <property type="protein sequence ID" value="KAJ8010665.1"/>
    <property type="molecule type" value="Genomic_DNA"/>
</dbReference>
<protein>
    <submittedName>
        <fullName evidence="1">Uncharacterized protein</fullName>
    </submittedName>
</protein>
<dbReference type="Proteomes" id="UP001157502">
    <property type="component" value="Chromosome 6"/>
</dbReference>
<keyword evidence="2" id="KW-1185">Reference proteome</keyword>